<keyword evidence="1" id="KW-1208">Phospholipid metabolism</keyword>
<comment type="cofactor">
    <cofactor evidence="1">
        <name>Mg(2+)</name>
        <dbReference type="ChEBI" id="CHEBI:18420"/>
    </cofactor>
</comment>
<dbReference type="UniPathway" id="UPA00084">
    <property type="reaction ID" value="UER00504"/>
</dbReference>
<dbReference type="Gene3D" id="1.10.3760.10">
    <property type="entry name" value="PgpA-like"/>
    <property type="match status" value="1"/>
</dbReference>
<feature type="transmembrane region" description="Helical" evidence="2">
    <location>
        <begin position="12"/>
        <end position="43"/>
    </location>
</feature>
<keyword evidence="1" id="KW-0443">Lipid metabolism</keyword>
<protein>
    <recommendedName>
        <fullName evidence="1">Phosphatidylglycerophosphatase A</fullName>
        <ecNumber evidence="1">3.1.3.27</ecNumber>
    </recommendedName>
    <alternativeName>
        <fullName evidence="1">Phosphatidylglycerolphosphate phosphatase A</fullName>
    </alternativeName>
</protein>
<evidence type="ECO:0000256" key="2">
    <source>
        <dbReference type="SAM" id="Phobius"/>
    </source>
</evidence>
<gene>
    <name evidence="4" type="ORF">HNQ58_000408</name>
</gene>
<evidence type="ECO:0000313" key="5">
    <source>
        <dbReference type="Proteomes" id="UP000519004"/>
    </source>
</evidence>
<keyword evidence="1 2" id="KW-0472">Membrane</keyword>
<organism evidence="4 5">
    <name type="scientific">Rehaibacterium terrae</name>
    <dbReference type="NCBI Taxonomy" id="1341696"/>
    <lineage>
        <taxon>Bacteria</taxon>
        <taxon>Pseudomonadati</taxon>
        <taxon>Pseudomonadota</taxon>
        <taxon>Gammaproteobacteria</taxon>
        <taxon>Lysobacterales</taxon>
        <taxon>Lysobacteraceae</taxon>
        <taxon>Rehaibacterium</taxon>
    </lineage>
</organism>
<proteinExistence type="predicted"/>
<keyword evidence="1" id="KW-0595">Phospholipid degradation</keyword>
<sequence>MSFPPQRVRRSVAFWIASGAGAGLAPFAAGTFGSLAALIPWLLLRELPLWGYALAVCAVFVLGAWAAQRVIADMREEDPGVVVIDEFVGLWIALLAAPRGWGWIALGFALFRLFDIWKPWPVSWADQRIKGGFGTMLDDAIAGLYALATLQLLMLLLRG</sequence>
<comment type="catalytic activity">
    <reaction evidence="1">
        <text>a 1,2-diacyl-sn-glycero-3-phospho-(1'-sn-glycero-3'-phosphate) + H2O = a 1,2-diacyl-sn-glycero-3-phospho-(1'-sn-glycerol) + phosphate</text>
        <dbReference type="Rhea" id="RHEA:33751"/>
        <dbReference type="ChEBI" id="CHEBI:15377"/>
        <dbReference type="ChEBI" id="CHEBI:43474"/>
        <dbReference type="ChEBI" id="CHEBI:60110"/>
        <dbReference type="ChEBI" id="CHEBI:64716"/>
        <dbReference type="EC" id="3.1.3.27"/>
    </reaction>
</comment>
<dbReference type="InterPro" id="IPR036681">
    <property type="entry name" value="PgpA-like_sf"/>
</dbReference>
<keyword evidence="1 4" id="KW-0378">Hydrolase</keyword>
<dbReference type="Proteomes" id="UP000519004">
    <property type="component" value="Unassembled WGS sequence"/>
</dbReference>
<dbReference type="GO" id="GO:0046872">
    <property type="term" value="F:metal ion binding"/>
    <property type="evidence" value="ECO:0007669"/>
    <property type="project" value="UniProtKB-KW"/>
</dbReference>
<dbReference type="SUPFAM" id="SSF101307">
    <property type="entry name" value="YutG-like"/>
    <property type="match status" value="1"/>
</dbReference>
<comment type="function">
    <text evidence="1">Lipid phosphatase which dephosphorylates phosphatidylglycerophosphate (PGP) to phosphatidylglycerol (PG).</text>
</comment>
<feature type="domain" description="YutG/PgpA" evidence="3">
    <location>
        <begin position="15"/>
        <end position="153"/>
    </location>
</feature>
<evidence type="ECO:0000259" key="3">
    <source>
        <dbReference type="Pfam" id="PF04608"/>
    </source>
</evidence>
<feature type="transmembrane region" description="Helical" evidence="2">
    <location>
        <begin position="49"/>
        <end position="67"/>
    </location>
</feature>
<dbReference type="InterPro" id="IPR007686">
    <property type="entry name" value="YutG/PgpA"/>
</dbReference>
<reference evidence="4 5" key="1">
    <citation type="submission" date="2020-08" db="EMBL/GenBank/DDBJ databases">
        <title>Genomic Encyclopedia of Type Strains, Phase IV (KMG-IV): sequencing the most valuable type-strain genomes for metagenomic binning, comparative biology and taxonomic classification.</title>
        <authorList>
            <person name="Goeker M."/>
        </authorList>
    </citation>
    <scope>NUCLEOTIDE SEQUENCE [LARGE SCALE GENOMIC DNA]</scope>
    <source>
        <strain evidence="4 5">DSM 25897</strain>
    </source>
</reference>
<comment type="caution">
    <text evidence="4">The sequence shown here is derived from an EMBL/GenBank/DDBJ whole genome shotgun (WGS) entry which is preliminary data.</text>
</comment>
<name>A0A7W7V781_9GAMM</name>
<keyword evidence="1" id="KW-0442">Lipid degradation</keyword>
<dbReference type="Pfam" id="PF04608">
    <property type="entry name" value="PgpA"/>
    <property type="match status" value="1"/>
</dbReference>
<keyword evidence="1" id="KW-0997">Cell inner membrane</keyword>
<dbReference type="GO" id="GO:0005886">
    <property type="term" value="C:plasma membrane"/>
    <property type="evidence" value="ECO:0007669"/>
    <property type="project" value="UniProtKB-SubCell"/>
</dbReference>
<accession>A0A7W7V781</accession>
<dbReference type="CDD" id="cd06971">
    <property type="entry name" value="PgpA"/>
    <property type="match status" value="1"/>
</dbReference>
<comment type="subcellular location">
    <subcellularLocation>
        <location evidence="1">Cell inner membrane</location>
        <topology evidence="1">Multi-pass membrane protein</topology>
    </subcellularLocation>
</comment>
<dbReference type="RefSeq" id="WP_183947111.1">
    <property type="nucleotide sequence ID" value="NZ_JACHHX010000002.1"/>
</dbReference>
<dbReference type="PANTHER" id="PTHR36305:SF1">
    <property type="entry name" value="PHOSPHATIDYLGLYCEROPHOSPHATASE A"/>
    <property type="match status" value="1"/>
</dbReference>
<dbReference type="InterPro" id="IPR026037">
    <property type="entry name" value="PgpA"/>
</dbReference>
<dbReference type="EMBL" id="JACHHX010000002">
    <property type="protein sequence ID" value="MBB5014534.1"/>
    <property type="molecule type" value="Genomic_DNA"/>
</dbReference>
<dbReference type="EC" id="3.1.3.27" evidence="1"/>
<keyword evidence="1 2" id="KW-0812">Transmembrane</keyword>
<dbReference type="GO" id="GO:0009395">
    <property type="term" value="P:phospholipid catabolic process"/>
    <property type="evidence" value="ECO:0007669"/>
    <property type="project" value="UniProtKB-KW"/>
</dbReference>
<keyword evidence="1" id="KW-0479">Metal-binding</keyword>
<keyword evidence="5" id="KW-1185">Reference proteome</keyword>
<comment type="pathway">
    <text evidence="1">Phospholipid metabolism; phosphatidylglycerol biosynthesis; phosphatidylglycerol from CDP-diacylglycerol: step 2/2.</text>
</comment>
<dbReference type="PANTHER" id="PTHR36305">
    <property type="entry name" value="PHOSPHATIDYLGLYCEROPHOSPHATASE A"/>
    <property type="match status" value="1"/>
</dbReference>
<evidence type="ECO:0000313" key="4">
    <source>
        <dbReference type="EMBL" id="MBB5014534.1"/>
    </source>
</evidence>
<keyword evidence="1" id="KW-1003">Cell membrane</keyword>
<dbReference type="PIRSF" id="PIRSF006162">
    <property type="entry name" value="PgpA"/>
    <property type="match status" value="1"/>
</dbReference>
<dbReference type="AlphaFoldDB" id="A0A7W7V781"/>
<dbReference type="GO" id="GO:0008962">
    <property type="term" value="F:phosphatidylglycerophosphatase activity"/>
    <property type="evidence" value="ECO:0007669"/>
    <property type="project" value="UniProtKB-EC"/>
</dbReference>
<feature type="transmembrane region" description="Helical" evidence="2">
    <location>
        <begin position="88"/>
        <end position="114"/>
    </location>
</feature>
<keyword evidence="2" id="KW-1133">Transmembrane helix</keyword>
<dbReference type="GO" id="GO:0006655">
    <property type="term" value="P:phosphatidylglycerol biosynthetic process"/>
    <property type="evidence" value="ECO:0007669"/>
    <property type="project" value="UniProtKB-UniPathway"/>
</dbReference>
<feature type="transmembrane region" description="Helical" evidence="2">
    <location>
        <begin position="140"/>
        <end position="157"/>
    </location>
</feature>
<keyword evidence="1" id="KW-0460">Magnesium</keyword>
<evidence type="ECO:0000256" key="1">
    <source>
        <dbReference type="PIRNR" id="PIRNR006162"/>
    </source>
</evidence>